<reference evidence="9" key="2">
    <citation type="submission" date="2025-08" db="UniProtKB">
        <authorList>
            <consortium name="RefSeq"/>
        </authorList>
    </citation>
    <scope>IDENTIFICATION</scope>
    <source>
        <strain evidence="9">S238N-H82</strain>
        <tissue evidence="9">Testes</tissue>
    </source>
</reference>
<dbReference type="SUPFAM" id="SSF81324">
    <property type="entry name" value="Voltage-gated potassium channels"/>
    <property type="match status" value="1"/>
</dbReference>
<dbReference type="Gene3D" id="1.10.287.70">
    <property type="match status" value="2"/>
</dbReference>
<evidence type="ECO:0000313" key="8">
    <source>
        <dbReference type="Proteomes" id="UP000001554"/>
    </source>
</evidence>
<evidence type="ECO:0000256" key="5">
    <source>
        <dbReference type="SAM" id="MobiDB-lite"/>
    </source>
</evidence>
<reference evidence="8" key="1">
    <citation type="journal article" date="2020" name="Nat. Ecol. Evol.">
        <title>Deeply conserved synteny resolves early events in vertebrate evolution.</title>
        <authorList>
            <person name="Simakov O."/>
            <person name="Marletaz F."/>
            <person name="Yue J.X."/>
            <person name="O'Connell B."/>
            <person name="Jenkins J."/>
            <person name="Brandt A."/>
            <person name="Calef R."/>
            <person name="Tung C.H."/>
            <person name="Huang T.K."/>
            <person name="Schmutz J."/>
            <person name="Satoh N."/>
            <person name="Yu J.K."/>
            <person name="Putnam N.H."/>
            <person name="Green R.E."/>
            <person name="Rokhsar D.S."/>
        </authorList>
    </citation>
    <scope>NUCLEOTIDE SEQUENCE [LARGE SCALE GENOMIC DNA]</scope>
    <source>
        <strain evidence="8">S238N-H82</strain>
    </source>
</reference>
<feature type="compositionally biased region" description="Acidic residues" evidence="5">
    <location>
        <begin position="627"/>
        <end position="645"/>
    </location>
</feature>
<feature type="transmembrane region" description="Helical" evidence="6">
    <location>
        <begin position="80"/>
        <end position="97"/>
    </location>
</feature>
<dbReference type="GO" id="GO:0005216">
    <property type="term" value="F:monoatomic ion channel activity"/>
    <property type="evidence" value="ECO:0007669"/>
    <property type="project" value="InterPro"/>
</dbReference>
<evidence type="ECO:0000259" key="7">
    <source>
        <dbReference type="Pfam" id="PF00520"/>
    </source>
</evidence>
<proteinExistence type="predicted"/>
<keyword evidence="4 6" id="KW-0472">Membrane</keyword>
<dbReference type="AlphaFoldDB" id="A0A9J7LXY6"/>
<feature type="domain" description="Ion transport" evidence="7">
    <location>
        <begin position="55"/>
        <end position="279"/>
    </location>
</feature>
<feature type="domain" description="Ion transport" evidence="7">
    <location>
        <begin position="407"/>
        <end position="625"/>
    </location>
</feature>
<feature type="transmembrane region" description="Helical" evidence="6">
    <location>
        <begin position="493"/>
        <end position="514"/>
    </location>
</feature>
<evidence type="ECO:0000313" key="9">
    <source>
        <dbReference type="RefSeq" id="XP_035691001.1"/>
    </source>
</evidence>
<accession>A0A9J7LXY6</accession>
<keyword evidence="3 6" id="KW-1133">Transmembrane helix</keyword>
<dbReference type="OrthoDB" id="416585at2759"/>
<keyword evidence="2 6" id="KW-0812">Transmembrane</keyword>
<dbReference type="PANTHER" id="PTHR46726:SF2">
    <property type="entry name" value="SH3 DOMAIN-CONTAINING PROTEIN"/>
    <property type="match status" value="1"/>
</dbReference>
<evidence type="ECO:0000256" key="3">
    <source>
        <dbReference type="ARBA" id="ARBA00022989"/>
    </source>
</evidence>
<dbReference type="RefSeq" id="XP_035691001.1">
    <property type="nucleotide sequence ID" value="XM_035835108.1"/>
</dbReference>
<name>A0A9J7LXY6_BRAFL</name>
<dbReference type="GeneID" id="118425941"/>
<feature type="transmembrane region" description="Helical" evidence="6">
    <location>
        <begin position="118"/>
        <end position="142"/>
    </location>
</feature>
<protein>
    <submittedName>
        <fullName evidence="9">Two pore calcium channel protein 1-like</fullName>
    </submittedName>
</protein>
<feature type="transmembrane region" description="Helical" evidence="6">
    <location>
        <begin position="174"/>
        <end position="196"/>
    </location>
</feature>
<feature type="transmembrane region" description="Helical" evidence="6">
    <location>
        <begin position="216"/>
        <end position="235"/>
    </location>
</feature>
<comment type="subcellular location">
    <subcellularLocation>
        <location evidence="1">Membrane</location>
        <topology evidence="1">Multi-pass membrane protein</topology>
    </subcellularLocation>
</comment>
<feature type="transmembrane region" description="Helical" evidence="6">
    <location>
        <begin position="426"/>
        <end position="450"/>
    </location>
</feature>
<dbReference type="Pfam" id="PF00520">
    <property type="entry name" value="Ion_trans"/>
    <property type="match status" value="2"/>
</dbReference>
<dbReference type="GO" id="GO:0016020">
    <property type="term" value="C:membrane"/>
    <property type="evidence" value="ECO:0007669"/>
    <property type="project" value="UniProtKB-SubCell"/>
</dbReference>
<evidence type="ECO:0000256" key="4">
    <source>
        <dbReference type="ARBA" id="ARBA00023136"/>
    </source>
</evidence>
<keyword evidence="8" id="KW-1185">Reference proteome</keyword>
<feature type="compositionally biased region" description="Polar residues" evidence="5">
    <location>
        <begin position="676"/>
        <end position="700"/>
    </location>
</feature>
<evidence type="ECO:0000256" key="1">
    <source>
        <dbReference type="ARBA" id="ARBA00004141"/>
    </source>
</evidence>
<dbReference type="InterPro" id="IPR005821">
    <property type="entry name" value="Ion_trans_dom"/>
</dbReference>
<feature type="transmembrane region" description="Helical" evidence="6">
    <location>
        <begin position="247"/>
        <end position="270"/>
    </location>
</feature>
<feature type="transmembrane region" description="Helical" evidence="6">
    <location>
        <begin position="400"/>
        <end position="420"/>
    </location>
</feature>
<dbReference type="PANTHER" id="PTHR46726">
    <property type="entry name" value="TWO PORE CHANNEL 3"/>
    <property type="match status" value="1"/>
</dbReference>
<feature type="region of interest" description="Disordered" evidence="5">
    <location>
        <begin position="627"/>
        <end position="649"/>
    </location>
</feature>
<dbReference type="KEGG" id="bfo:118425941"/>
<evidence type="ECO:0000256" key="2">
    <source>
        <dbReference type="ARBA" id="ARBA00022692"/>
    </source>
</evidence>
<organism evidence="8 9">
    <name type="scientific">Branchiostoma floridae</name>
    <name type="common">Florida lancelet</name>
    <name type="synonym">Amphioxus</name>
    <dbReference type="NCBI Taxonomy" id="7739"/>
    <lineage>
        <taxon>Eukaryota</taxon>
        <taxon>Metazoa</taxon>
        <taxon>Chordata</taxon>
        <taxon>Cephalochordata</taxon>
        <taxon>Leptocardii</taxon>
        <taxon>Amphioxiformes</taxon>
        <taxon>Branchiostomatidae</taxon>
        <taxon>Branchiostoma</taxon>
    </lineage>
</organism>
<feature type="transmembrane region" description="Helical" evidence="6">
    <location>
        <begin position="521"/>
        <end position="541"/>
    </location>
</feature>
<gene>
    <name evidence="9" type="primary">LOC118425941</name>
</gene>
<evidence type="ECO:0000256" key="6">
    <source>
        <dbReference type="SAM" id="Phobius"/>
    </source>
</evidence>
<feature type="region of interest" description="Disordered" evidence="5">
    <location>
        <begin position="674"/>
        <end position="708"/>
    </location>
</feature>
<feature type="transmembrane region" description="Helical" evidence="6">
    <location>
        <begin position="462"/>
        <end position="481"/>
    </location>
</feature>
<feature type="transmembrane region" description="Helical" evidence="6">
    <location>
        <begin position="592"/>
        <end position="616"/>
    </location>
</feature>
<dbReference type="Proteomes" id="UP000001554">
    <property type="component" value="Chromosome 11"/>
</dbReference>
<sequence>MDQEDFWYRLAAAYVTDALEGRHHAVGLGTKILLGKTHAARCLMVQCHPLCTGALLLTIVFHCALSHWEPAQMVAASAQLRPWVLWGGVGCTAVYWLDTFLTMAHMTPRGFFRLPHNILHVILLVLLTSDYVIYTLSGRLIFRCLRPFLWLLRDRTTRGVVMVMAGITPDLLKFLLLTSLCALWLAAVGIHLLSGIFHSPDGQFYEGSYEGAYDHIFMAFLRTFILLAGGDYPSLMIEAYKTENTTLLYFDTVVYIGQFFAFALLVAQIYDSYKFANKKRIKVERLEERQCLVKAFDAIDFAKIGVISYQQWRRLHKELDQRATEVETMGRFKKFKELAGQDVSPGNKTSDSGDEALTLVEFLFLPDVLQFTVEKKRRKELFGRRNSCLIRLQNILNGRAVFWISTLLNLLFLLSFAVVWRGMPRIVAEIIFWLNGCLLALMLMLSILQIAAFRRDISRENVVAMVMELLTIGCHVSMATVREEKMLRNWARIAAFLCMLVRQGVVWIPLSTWFHWARRIALPYVILTLLTYVIMYVTAVIGTELFASVSGFQPPRGFQDFDTAMLTLFQILMGSGWDSMMQTVAMETSYWACAYFLLYFTLIHLLVVNVAMAIMVDLVSIIQADESEAGGSADEEEAEKEEEDGDKMSLSYKMSLSSLDLSLPMSILMPALGSHVTGSHGNSPTDDGPQDPSSPGATVTSRDEPVQEAVHLSGRKSLGNWRRELLGDITVLNAEELRRLSELSKSAARLRTQARTQLRRRISSTLRVMDLEEEEEEETV</sequence>